<proteinExistence type="inferred from homology"/>
<evidence type="ECO:0000259" key="8">
    <source>
        <dbReference type="PROSITE" id="PS51790"/>
    </source>
</evidence>
<dbReference type="Gene3D" id="2.170.150.20">
    <property type="entry name" value="Peptide methionine sulfoxide reductase"/>
    <property type="match status" value="1"/>
</dbReference>
<dbReference type="Proteomes" id="UP001302429">
    <property type="component" value="Chromosome"/>
</dbReference>
<evidence type="ECO:0000256" key="6">
    <source>
        <dbReference type="ARBA" id="ARBA00023002"/>
    </source>
</evidence>
<organism evidence="9 10">
    <name type="scientific">Alterisphingorhabdus coralli</name>
    <dbReference type="NCBI Taxonomy" id="3071408"/>
    <lineage>
        <taxon>Bacteria</taxon>
        <taxon>Pseudomonadati</taxon>
        <taxon>Pseudomonadota</taxon>
        <taxon>Alphaproteobacteria</taxon>
        <taxon>Sphingomonadales</taxon>
        <taxon>Sphingomonadaceae</taxon>
        <taxon>Alterisphingorhabdus (ex Yan et al. 2024)</taxon>
    </lineage>
</organism>
<dbReference type="AlphaFoldDB" id="A0AA97F8J1"/>
<accession>A0AA97F8J1</accession>
<dbReference type="FunFam" id="2.170.150.20:FF:000001">
    <property type="entry name" value="Peptide methionine sulfoxide reductase MsrB"/>
    <property type="match status" value="1"/>
</dbReference>
<evidence type="ECO:0000256" key="5">
    <source>
        <dbReference type="ARBA" id="ARBA00022833"/>
    </source>
</evidence>
<dbReference type="NCBIfam" id="TIGR00357">
    <property type="entry name" value="peptide-methionine (R)-S-oxide reductase MsrB"/>
    <property type="match status" value="1"/>
</dbReference>
<keyword evidence="4" id="KW-0479">Metal-binding</keyword>
<dbReference type="Pfam" id="PF01641">
    <property type="entry name" value="SelR"/>
    <property type="match status" value="1"/>
</dbReference>
<evidence type="ECO:0000256" key="2">
    <source>
        <dbReference type="ARBA" id="ARBA00007174"/>
    </source>
</evidence>
<evidence type="ECO:0000313" key="9">
    <source>
        <dbReference type="EMBL" id="WOE75471.1"/>
    </source>
</evidence>
<dbReference type="EMBL" id="CP136594">
    <property type="protein sequence ID" value="WOE75471.1"/>
    <property type="molecule type" value="Genomic_DNA"/>
</dbReference>
<dbReference type="SUPFAM" id="SSF51316">
    <property type="entry name" value="Mss4-like"/>
    <property type="match status" value="1"/>
</dbReference>
<dbReference type="PROSITE" id="PS51790">
    <property type="entry name" value="MSRB"/>
    <property type="match status" value="1"/>
</dbReference>
<dbReference type="PANTHER" id="PTHR10173:SF57">
    <property type="entry name" value="PEPTIDE-METHIONINE (R)-S-OXIDE REDUCTASE"/>
    <property type="match status" value="1"/>
</dbReference>
<evidence type="ECO:0000256" key="1">
    <source>
        <dbReference type="ARBA" id="ARBA00001947"/>
    </source>
</evidence>
<dbReference type="InterPro" id="IPR006311">
    <property type="entry name" value="TAT_signal"/>
</dbReference>
<comment type="cofactor">
    <cofactor evidence="1">
        <name>Zn(2+)</name>
        <dbReference type="ChEBI" id="CHEBI:29105"/>
    </cofactor>
</comment>
<dbReference type="GO" id="GO:0046872">
    <property type="term" value="F:metal ion binding"/>
    <property type="evidence" value="ECO:0007669"/>
    <property type="project" value="UniProtKB-KW"/>
</dbReference>
<comment type="similarity">
    <text evidence="2">Belongs to the MsrB Met sulfoxide reductase family.</text>
</comment>
<dbReference type="KEGG" id="acoa:RB602_01790"/>
<dbReference type="GO" id="GO:0033743">
    <property type="term" value="F:peptide-methionine (R)-S-oxide reductase activity"/>
    <property type="evidence" value="ECO:0007669"/>
    <property type="project" value="UniProtKB-EC"/>
</dbReference>
<reference evidence="9 10" key="1">
    <citation type="submission" date="2023-10" db="EMBL/GenBank/DDBJ databases">
        <title>Complete genome sequence of a Sphingomonadaceae bacterium.</title>
        <authorList>
            <person name="Yan C."/>
        </authorList>
    </citation>
    <scope>NUCLEOTIDE SEQUENCE [LARGE SCALE GENOMIC DNA]</scope>
    <source>
        <strain evidence="9 10">SCSIO 66989</strain>
    </source>
</reference>
<dbReference type="InterPro" id="IPR028427">
    <property type="entry name" value="Met_Sox_Rdtase_MsrB"/>
</dbReference>
<evidence type="ECO:0000256" key="7">
    <source>
        <dbReference type="ARBA" id="ARBA00048488"/>
    </source>
</evidence>
<keyword evidence="5" id="KW-0862">Zinc</keyword>
<dbReference type="EC" id="1.8.4.12" evidence="3"/>
<protein>
    <recommendedName>
        <fullName evidence="3">peptide-methionine (R)-S-oxide reductase</fullName>
        <ecNumber evidence="3">1.8.4.12</ecNumber>
    </recommendedName>
</protein>
<dbReference type="GO" id="GO:0006979">
    <property type="term" value="P:response to oxidative stress"/>
    <property type="evidence" value="ECO:0007669"/>
    <property type="project" value="InterPro"/>
</dbReference>
<dbReference type="PANTHER" id="PTHR10173">
    <property type="entry name" value="METHIONINE SULFOXIDE REDUCTASE"/>
    <property type="match status" value="1"/>
</dbReference>
<dbReference type="InterPro" id="IPR002579">
    <property type="entry name" value="Met_Sox_Rdtase_MsrB_dom"/>
</dbReference>
<name>A0AA97F8J1_9SPHN</name>
<dbReference type="GO" id="GO:0005737">
    <property type="term" value="C:cytoplasm"/>
    <property type="evidence" value="ECO:0007669"/>
    <property type="project" value="TreeGrafter"/>
</dbReference>
<keyword evidence="10" id="KW-1185">Reference proteome</keyword>
<dbReference type="GO" id="GO:0030091">
    <property type="term" value="P:protein repair"/>
    <property type="evidence" value="ECO:0007669"/>
    <property type="project" value="InterPro"/>
</dbReference>
<dbReference type="RefSeq" id="WP_317082409.1">
    <property type="nucleotide sequence ID" value="NZ_CP136594.1"/>
</dbReference>
<feature type="domain" description="MsrB" evidence="8">
    <location>
        <begin position="47"/>
        <end position="168"/>
    </location>
</feature>
<evidence type="ECO:0000256" key="3">
    <source>
        <dbReference type="ARBA" id="ARBA00012499"/>
    </source>
</evidence>
<dbReference type="PROSITE" id="PS51318">
    <property type="entry name" value="TAT"/>
    <property type="match status" value="1"/>
</dbReference>
<dbReference type="InterPro" id="IPR011057">
    <property type="entry name" value="Mss4-like_sf"/>
</dbReference>
<gene>
    <name evidence="9" type="primary">msrB</name>
    <name evidence="9" type="ORF">RB602_01790</name>
</gene>
<comment type="catalytic activity">
    <reaction evidence="7">
        <text>L-methionyl-[protein] + [thioredoxin]-disulfide + H2O = L-methionyl-(R)-S-oxide-[protein] + [thioredoxin]-dithiol</text>
        <dbReference type="Rhea" id="RHEA:24164"/>
        <dbReference type="Rhea" id="RHEA-COMP:10698"/>
        <dbReference type="Rhea" id="RHEA-COMP:10700"/>
        <dbReference type="Rhea" id="RHEA-COMP:12313"/>
        <dbReference type="Rhea" id="RHEA-COMP:12314"/>
        <dbReference type="ChEBI" id="CHEBI:15377"/>
        <dbReference type="ChEBI" id="CHEBI:16044"/>
        <dbReference type="ChEBI" id="CHEBI:29950"/>
        <dbReference type="ChEBI" id="CHEBI:45764"/>
        <dbReference type="ChEBI" id="CHEBI:50058"/>
        <dbReference type="EC" id="1.8.4.12"/>
    </reaction>
</comment>
<evidence type="ECO:0000313" key="10">
    <source>
        <dbReference type="Proteomes" id="UP001302429"/>
    </source>
</evidence>
<sequence length="168" mass="18222">MATERRHILAGLAAGGVIMAGLGVSRIGIGAAPASAKGKRFPISRSDAEWKKRLTPMQYYVLRQEGTERAFTSRLNKEKRSGTFLCAGCNHPVFRSADKYDSGTGWPSFTRAVSANIGTSTDYKIGVPRTEVHCSRCGGHLGHVFNDGPRPTGKRWCINGAALRFRPA</sequence>
<keyword evidence="6 9" id="KW-0560">Oxidoreductase</keyword>
<evidence type="ECO:0000256" key="4">
    <source>
        <dbReference type="ARBA" id="ARBA00022723"/>
    </source>
</evidence>